<keyword evidence="2" id="KW-1185">Reference proteome</keyword>
<protein>
    <submittedName>
        <fullName evidence="1">tRNA (Guanine-N(7)-)-methyltransferase non-catalytic subunit trm82</fullName>
    </submittedName>
</protein>
<dbReference type="Proteomes" id="UP001139981">
    <property type="component" value="Unassembled WGS sequence"/>
</dbReference>
<comment type="caution">
    <text evidence="1">The sequence shown here is derived from an EMBL/GenBank/DDBJ whole genome shotgun (WGS) entry which is preliminary data.</text>
</comment>
<dbReference type="EMBL" id="JANBVB010002178">
    <property type="protein sequence ID" value="KAJ2887660.1"/>
    <property type="molecule type" value="Genomic_DNA"/>
</dbReference>
<feature type="non-terminal residue" evidence="1">
    <location>
        <position position="1"/>
    </location>
</feature>
<evidence type="ECO:0000313" key="1">
    <source>
        <dbReference type="EMBL" id="KAJ2887660.1"/>
    </source>
</evidence>
<gene>
    <name evidence="1" type="primary">TRM82</name>
    <name evidence="1" type="ORF">IWW38_005091</name>
</gene>
<reference evidence="1" key="1">
    <citation type="submission" date="2022-07" db="EMBL/GenBank/DDBJ databases">
        <title>Phylogenomic reconstructions and comparative analyses of Kickxellomycotina fungi.</title>
        <authorList>
            <person name="Reynolds N.K."/>
            <person name="Stajich J.E."/>
            <person name="Barry K."/>
            <person name="Grigoriev I.V."/>
            <person name="Crous P."/>
            <person name="Smith M.E."/>
        </authorList>
    </citation>
    <scope>NUCLEOTIDE SEQUENCE</scope>
    <source>
        <strain evidence="1">CBS 190363</strain>
    </source>
</reference>
<organism evidence="1 2">
    <name type="scientific">Coemansia aciculifera</name>
    <dbReference type="NCBI Taxonomy" id="417176"/>
    <lineage>
        <taxon>Eukaryota</taxon>
        <taxon>Fungi</taxon>
        <taxon>Fungi incertae sedis</taxon>
        <taxon>Zoopagomycota</taxon>
        <taxon>Kickxellomycotina</taxon>
        <taxon>Kickxellomycetes</taxon>
        <taxon>Kickxellales</taxon>
        <taxon>Kickxellaceae</taxon>
        <taxon>Coemansia</taxon>
    </lineage>
</organism>
<proteinExistence type="predicted"/>
<accession>A0ACC1LWR3</accession>
<feature type="non-terminal residue" evidence="1">
    <location>
        <position position="256"/>
    </location>
</feature>
<name>A0ACC1LWR3_9FUNG</name>
<evidence type="ECO:0000313" key="2">
    <source>
        <dbReference type="Proteomes" id="UP001139981"/>
    </source>
</evidence>
<sequence length="256" mass="28133">EKKEKPELLLGHVSILCAIAFTFHENQQRPLILSCDRDEKLRVSKYPNTYNIQAFGLGHTEFVTTVAAAPLAHDLVATGSGDGTVRLWDTRTGELVQTVELRLYLAKYYESGAAKRGANSYEDRTAANDRYGVLRVRATDTAFVAVVERIPAVVVLPLLKDGNGLGEPQIVDVAMPPTDVAVLRDHLLVSYAPSEDGALVAALKLGEEGVYVADEILTNALSENIVTKDVDIVPQVKSIFVWGNKMFLERPRNDEE</sequence>